<dbReference type="Pfam" id="PF00293">
    <property type="entry name" value="NUDIX"/>
    <property type="match status" value="1"/>
</dbReference>
<evidence type="ECO:0000256" key="5">
    <source>
        <dbReference type="ARBA" id="ARBA00022801"/>
    </source>
</evidence>
<evidence type="ECO:0000256" key="3">
    <source>
        <dbReference type="ARBA" id="ARBA00005582"/>
    </source>
</evidence>
<dbReference type="GO" id="GO:0006742">
    <property type="term" value="P:NADP+ catabolic process"/>
    <property type="evidence" value="ECO:0007669"/>
    <property type="project" value="TreeGrafter"/>
</dbReference>
<keyword evidence="7" id="KW-0464">Manganese</keyword>
<dbReference type="CDD" id="cd04694">
    <property type="entry name" value="NUDIX_Nudt17"/>
    <property type="match status" value="1"/>
</dbReference>
<evidence type="ECO:0000256" key="4">
    <source>
        <dbReference type="ARBA" id="ARBA00022723"/>
    </source>
</evidence>
<evidence type="ECO:0000313" key="15">
    <source>
        <dbReference type="EMBL" id="CAF2810288.1"/>
    </source>
</evidence>
<dbReference type="Gene3D" id="3.90.79.10">
    <property type="entry name" value="Nucleoside Triphosphate Pyrophosphohydrolase"/>
    <property type="match status" value="1"/>
</dbReference>
<dbReference type="InterPro" id="IPR033716">
    <property type="entry name" value="Nudt17_dom"/>
</dbReference>
<dbReference type="OrthoDB" id="447842at2759"/>
<evidence type="ECO:0000256" key="8">
    <source>
        <dbReference type="ARBA" id="ARBA00026102"/>
    </source>
</evidence>
<evidence type="ECO:0000256" key="6">
    <source>
        <dbReference type="ARBA" id="ARBA00022842"/>
    </source>
</evidence>
<accession>A0A7R8H1N3</accession>
<dbReference type="GO" id="GO:0046872">
    <property type="term" value="F:metal ion binding"/>
    <property type="evidence" value="ECO:0007669"/>
    <property type="project" value="UniProtKB-KW"/>
</dbReference>
<feature type="region of interest" description="Disordered" evidence="13">
    <location>
        <begin position="385"/>
        <end position="422"/>
    </location>
</feature>
<evidence type="ECO:0000256" key="12">
    <source>
        <dbReference type="ARBA" id="ARBA00093663"/>
    </source>
</evidence>
<evidence type="ECO:0000256" key="9">
    <source>
        <dbReference type="ARBA" id="ARBA00093205"/>
    </source>
</evidence>
<dbReference type="GO" id="GO:0005777">
    <property type="term" value="C:peroxisome"/>
    <property type="evidence" value="ECO:0007669"/>
    <property type="project" value="TreeGrafter"/>
</dbReference>
<dbReference type="PANTHER" id="PTHR42904:SF1">
    <property type="entry name" value="NUCLEOSIDE DIPHOSPHATE-LINKED MOIETY X MOTIF 17"/>
    <property type="match status" value="1"/>
</dbReference>
<dbReference type="EMBL" id="HG994590">
    <property type="protein sequence ID" value="CAF2810288.1"/>
    <property type="molecule type" value="Genomic_DNA"/>
</dbReference>
<evidence type="ECO:0000256" key="11">
    <source>
        <dbReference type="ARBA" id="ARBA00093621"/>
    </source>
</evidence>
<evidence type="ECO:0000313" key="16">
    <source>
        <dbReference type="Proteomes" id="UP000675881"/>
    </source>
</evidence>
<keyword evidence="5" id="KW-0378">Hydrolase</keyword>
<sequence>MASSTPSNMMKSRVSVFRKGSESPIDFHSCLIKVLESESDSVNVSVQLKDQRLYIEPQKEGLILKHPSFCPMLHTDKSATNLDRNIDVGVCGLLESKDEYILITRRSKSLRTFPGSWVPPGGVIDLEDDSLLTTCLRELAEETGLTDLKLESASSLCCWESVYPYSYSMGPPRRHHLVIYYTLKSSHSKEKLENQLNLQEEEVDAVAWLSPSFVRDLTCSKTSSESEGLIDIISLVKENDLSKTLKITKISSSVFFNNVPSKSCVLDCERITTGTLFAMSQWSFKDMNNDSSSLPSIETLMMTYVDLPLNNKSNGNLMKPSSFKGPPLKDLKMPPKSSIEPLRQQNHSKLPASSLKSIDWKAFDGSSLLNTFVIDKKLSNDNASNISGANQEEEEWGEFTSSKPRVESVSVSDTKDNKDVEDDDDFSDFISLRASNLTQKPNFTSLKPSSSSHSLTITNKNLIEIPKNNNSITESQFPVFKHNDTSKETSLQGDDKYSALREIPPQNDSLRDAEFEKSQYDYINNSELQQSLHHYHQAKRSSATDFFGLSPEPLSQSICQSPIPLSTDNSDSTFNILHLQSGSSPPPEIAPTSDILGPSPLPDTMDNISFSKRLDSIYSDDVSSSSSSQAHPPMKQSTDDGISLSSNGSSSCQNQTTLQNAFILNPSSEDRYQAFEKNNTLSQGRKSPCKVAQTLMHLQ</sequence>
<dbReference type="PROSITE" id="PS51462">
    <property type="entry name" value="NUDIX"/>
    <property type="match status" value="1"/>
</dbReference>
<dbReference type="EC" id="3.6.1.62" evidence="8"/>
<comment type="similarity">
    <text evidence="3">Belongs to the Nudix hydrolase family.</text>
</comment>
<feature type="region of interest" description="Disordered" evidence="13">
    <location>
        <begin position="579"/>
        <end position="607"/>
    </location>
</feature>
<comment type="cofactor">
    <cofactor evidence="2">
        <name>Mg(2+)</name>
        <dbReference type="ChEBI" id="CHEBI:18420"/>
    </cofactor>
</comment>
<keyword evidence="16" id="KW-1185">Reference proteome</keyword>
<evidence type="ECO:0000256" key="10">
    <source>
        <dbReference type="ARBA" id="ARBA00093415"/>
    </source>
</evidence>
<dbReference type="InterPro" id="IPR000086">
    <property type="entry name" value="NUDIX_hydrolase_dom"/>
</dbReference>
<gene>
    <name evidence="15" type="ORF">LSAA_2936</name>
</gene>
<feature type="domain" description="Nudix hydrolase" evidence="14">
    <location>
        <begin position="83"/>
        <end position="231"/>
    </location>
</feature>
<dbReference type="InterPro" id="IPR015797">
    <property type="entry name" value="NUDIX_hydrolase-like_dom_sf"/>
</dbReference>
<evidence type="ECO:0000256" key="7">
    <source>
        <dbReference type="ARBA" id="ARBA00023211"/>
    </source>
</evidence>
<protein>
    <recommendedName>
        <fullName evidence="11">m7GpppN-mRNA hydrolase NUDT17</fullName>
        <ecNumber evidence="8">3.6.1.62</ecNumber>
    </recommendedName>
    <alternativeName>
        <fullName evidence="12">Nucleoside diphosphate-linked moiety X motif 17</fullName>
    </alternativeName>
</protein>
<comment type="catalytic activity">
    <reaction evidence="9">
        <text>a 5'-end (N(7)-methyl 5'-triphosphoguanosine)-ribonucleoside in mRNA + H2O = N(7)-methyl-GDP + a 5'-end phospho-ribonucleoside in mRNA + 2 H(+)</text>
        <dbReference type="Rhea" id="RHEA:67484"/>
        <dbReference type="Rhea" id="RHEA-COMP:15692"/>
        <dbReference type="Rhea" id="RHEA-COMP:17167"/>
        <dbReference type="ChEBI" id="CHEBI:15377"/>
        <dbReference type="ChEBI" id="CHEBI:15378"/>
        <dbReference type="ChEBI" id="CHEBI:63714"/>
        <dbReference type="ChEBI" id="CHEBI:138282"/>
        <dbReference type="ChEBI" id="CHEBI:156461"/>
        <dbReference type="EC" id="3.6.1.62"/>
    </reaction>
</comment>
<dbReference type="SUPFAM" id="SSF55811">
    <property type="entry name" value="Nudix"/>
    <property type="match status" value="1"/>
</dbReference>
<dbReference type="GO" id="GO:0005829">
    <property type="term" value="C:cytosol"/>
    <property type="evidence" value="ECO:0007669"/>
    <property type="project" value="TreeGrafter"/>
</dbReference>
<reference evidence="15" key="1">
    <citation type="submission" date="2021-02" db="EMBL/GenBank/DDBJ databases">
        <authorList>
            <person name="Bekaert M."/>
        </authorList>
    </citation>
    <scope>NUCLEOTIDE SEQUENCE</scope>
    <source>
        <strain evidence="15">IoA-00</strain>
    </source>
</reference>
<feature type="region of interest" description="Disordered" evidence="13">
    <location>
        <begin position="620"/>
        <end position="653"/>
    </location>
</feature>
<comment type="function">
    <text evidence="10">Acts as a decapping enzyme capable of hydrolyzing monomethylated capped RNAs (in vitro). Hydrolyzes monomethylated capped RNA after alpha and beta phosphates to form N(7)-methyl-GDP. Shows low activity towards unmethylated capped RNA.</text>
</comment>
<evidence type="ECO:0000256" key="2">
    <source>
        <dbReference type="ARBA" id="ARBA00001946"/>
    </source>
</evidence>
<dbReference type="AlphaFoldDB" id="A0A7R8H1N3"/>
<proteinExistence type="inferred from homology"/>
<dbReference type="GO" id="GO:0140933">
    <property type="term" value="F:5'-(N(7)-methylguanosine 5'-triphospho)-[mRNA] hydrolase activity"/>
    <property type="evidence" value="ECO:0007669"/>
    <property type="project" value="UniProtKB-EC"/>
</dbReference>
<keyword evidence="6" id="KW-0460">Magnesium</keyword>
<organism evidence="15 16">
    <name type="scientific">Lepeophtheirus salmonis</name>
    <name type="common">Salmon louse</name>
    <name type="synonym">Caligus salmonis</name>
    <dbReference type="NCBI Taxonomy" id="72036"/>
    <lineage>
        <taxon>Eukaryota</taxon>
        <taxon>Metazoa</taxon>
        <taxon>Ecdysozoa</taxon>
        <taxon>Arthropoda</taxon>
        <taxon>Crustacea</taxon>
        <taxon>Multicrustacea</taxon>
        <taxon>Hexanauplia</taxon>
        <taxon>Copepoda</taxon>
        <taxon>Siphonostomatoida</taxon>
        <taxon>Caligidae</taxon>
        <taxon>Lepeophtheirus</taxon>
    </lineage>
</organism>
<dbReference type="PANTHER" id="PTHR42904">
    <property type="entry name" value="NUDIX HYDROLASE, NUDC SUBFAMILY"/>
    <property type="match status" value="1"/>
</dbReference>
<evidence type="ECO:0000256" key="1">
    <source>
        <dbReference type="ARBA" id="ARBA00001936"/>
    </source>
</evidence>
<keyword evidence="4" id="KW-0479">Metal-binding</keyword>
<dbReference type="GO" id="GO:0019677">
    <property type="term" value="P:NAD+ catabolic process"/>
    <property type="evidence" value="ECO:0007669"/>
    <property type="project" value="TreeGrafter"/>
</dbReference>
<comment type="cofactor">
    <cofactor evidence="1">
        <name>Mn(2+)</name>
        <dbReference type="ChEBI" id="CHEBI:29035"/>
    </cofactor>
</comment>
<evidence type="ECO:0000259" key="14">
    <source>
        <dbReference type="PROSITE" id="PS51462"/>
    </source>
</evidence>
<name>A0A7R8H1N3_LEPSM</name>
<dbReference type="GO" id="GO:0035529">
    <property type="term" value="F:NADH pyrophosphatase activity"/>
    <property type="evidence" value="ECO:0007669"/>
    <property type="project" value="TreeGrafter"/>
</dbReference>
<dbReference type="InterPro" id="IPR050241">
    <property type="entry name" value="NAD-cap_RNA_hydrolase_NudC"/>
</dbReference>
<dbReference type="Proteomes" id="UP000675881">
    <property type="component" value="Chromosome 11"/>
</dbReference>
<evidence type="ECO:0000256" key="13">
    <source>
        <dbReference type="SAM" id="MobiDB-lite"/>
    </source>
</evidence>